<keyword evidence="2" id="KW-1185">Reference proteome</keyword>
<evidence type="ECO:0000313" key="1">
    <source>
        <dbReference type="EMBL" id="KAF2462611.1"/>
    </source>
</evidence>
<sequence>IEPEDINVESPLQQAAREGRDEVVQLLVEHGADINGEGHRGREALYSAVWNRNDVVVRLLLTRGADPNYHDGDRETRPNVALSMAMVEKIGPLLLQYGADPATTGLHGETLLSWAERNGPKAVLDILDLERECFDLRGQDRQNLLSWSVENGDSEVMSPLVEAGVEEDCKPSDML</sequence>
<accession>A0ACB6Q727</accession>
<evidence type="ECO:0000313" key="2">
    <source>
        <dbReference type="Proteomes" id="UP000799755"/>
    </source>
</evidence>
<gene>
    <name evidence="1" type="ORF">BDR25DRAFT_248562</name>
</gene>
<organism evidence="1 2">
    <name type="scientific">Lindgomyces ingoldianus</name>
    <dbReference type="NCBI Taxonomy" id="673940"/>
    <lineage>
        <taxon>Eukaryota</taxon>
        <taxon>Fungi</taxon>
        <taxon>Dikarya</taxon>
        <taxon>Ascomycota</taxon>
        <taxon>Pezizomycotina</taxon>
        <taxon>Dothideomycetes</taxon>
        <taxon>Pleosporomycetidae</taxon>
        <taxon>Pleosporales</taxon>
        <taxon>Lindgomycetaceae</taxon>
        <taxon>Lindgomyces</taxon>
    </lineage>
</organism>
<name>A0ACB6Q727_9PLEO</name>
<comment type="caution">
    <text evidence="1">The sequence shown here is derived from an EMBL/GenBank/DDBJ whole genome shotgun (WGS) entry which is preliminary data.</text>
</comment>
<dbReference type="EMBL" id="MU003573">
    <property type="protein sequence ID" value="KAF2462611.1"/>
    <property type="molecule type" value="Genomic_DNA"/>
</dbReference>
<feature type="non-terminal residue" evidence="1">
    <location>
        <position position="1"/>
    </location>
</feature>
<proteinExistence type="predicted"/>
<reference evidence="1" key="1">
    <citation type="journal article" date="2020" name="Stud. Mycol.">
        <title>101 Dothideomycetes genomes: a test case for predicting lifestyles and emergence of pathogens.</title>
        <authorList>
            <person name="Haridas S."/>
            <person name="Albert R."/>
            <person name="Binder M."/>
            <person name="Bloem J."/>
            <person name="Labutti K."/>
            <person name="Salamov A."/>
            <person name="Andreopoulos B."/>
            <person name="Baker S."/>
            <person name="Barry K."/>
            <person name="Bills G."/>
            <person name="Bluhm B."/>
            <person name="Cannon C."/>
            <person name="Castanera R."/>
            <person name="Culley D."/>
            <person name="Daum C."/>
            <person name="Ezra D."/>
            <person name="Gonzalez J."/>
            <person name="Henrissat B."/>
            <person name="Kuo A."/>
            <person name="Liang C."/>
            <person name="Lipzen A."/>
            <person name="Lutzoni F."/>
            <person name="Magnuson J."/>
            <person name="Mondo S."/>
            <person name="Nolan M."/>
            <person name="Ohm R."/>
            <person name="Pangilinan J."/>
            <person name="Park H.-J."/>
            <person name="Ramirez L."/>
            <person name="Alfaro M."/>
            <person name="Sun H."/>
            <person name="Tritt A."/>
            <person name="Yoshinaga Y."/>
            <person name="Zwiers L.-H."/>
            <person name="Turgeon B."/>
            <person name="Goodwin S."/>
            <person name="Spatafora J."/>
            <person name="Crous P."/>
            <person name="Grigoriev I."/>
        </authorList>
    </citation>
    <scope>NUCLEOTIDE SEQUENCE</scope>
    <source>
        <strain evidence="1">ATCC 200398</strain>
    </source>
</reference>
<protein>
    <submittedName>
        <fullName evidence="1">Ankyrin</fullName>
    </submittedName>
</protein>
<dbReference type="Proteomes" id="UP000799755">
    <property type="component" value="Unassembled WGS sequence"/>
</dbReference>